<dbReference type="EnsemblMetazoa" id="AARA014232-RA">
    <property type="protein sequence ID" value="AARA014232-PA"/>
    <property type="gene ID" value="AARA014232"/>
</dbReference>
<keyword evidence="2" id="KW-1185">Reference proteome</keyword>
<dbReference type="EMBL" id="APCN01004853">
    <property type="status" value="NOT_ANNOTATED_CDS"/>
    <property type="molecule type" value="Genomic_DNA"/>
</dbReference>
<proteinExistence type="predicted"/>
<dbReference type="VEuPathDB" id="VectorBase:AARA014232"/>
<evidence type="ECO:0000313" key="2">
    <source>
        <dbReference type="Proteomes" id="UP000075840"/>
    </source>
</evidence>
<accession>A0A182IFG5</accession>
<dbReference type="Proteomes" id="UP000075840">
    <property type="component" value="Unassembled WGS sequence"/>
</dbReference>
<evidence type="ECO:0000313" key="1">
    <source>
        <dbReference type="EnsemblMetazoa" id="AARA014232-PA"/>
    </source>
</evidence>
<dbReference type="AlphaFoldDB" id="A0A182IFG5"/>
<organism evidence="1 2">
    <name type="scientific">Anopheles arabiensis</name>
    <name type="common">Mosquito</name>
    <dbReference type="NCBI Taxonomy" id="7173"/>
    <lineage>
        <taxon>Eukaryota</taxon>
        <taxon>Metazoa</taxon>
        <taxon>Ecdysozoa</taxon>
        <taxon>Arthropoda</taxon>
        <taxon>Hexapoda</taxon>
        <taxon>Insecta</taxon>
        <taxon>Pterygota</taxon>
        <taxon>Neoptera</taxon>
        <taxon>Endopterygota</taxon>
        <taxon>Diptera</taxon>
        <taxon>Nematocera</taxon>
        <taxon>Culicoidea</taxon>
        <taxon>Culicidae</taxon>
        <taxon>Anophelinae</taxon>
        <taxon>Anopheles</taxon>
    </lineage>
</organism>
<sequence>FFSSRQAVIRNFSKFAQFLPINSRRAVSYEFSVFLWRLIYKFAVRTGIGEPALFSKQQSTSKRRRIAPSHNP</sequence>
<reference evidence="1" key="1">
    <citation type="submission" date="2022-08" db="UniProtKB">
        <authorList>
            <consortium name="EnsemblMetazoa"/>
        </authorList>
    </citation>
    <scope>IDENTIFICATION</scope>
    <source>
        <strain evidence="1">Dongola</strain>
    </source>
</reference>
<name>A0A182IFG5_ANOAR</name>
<protein>
    <submittedName>
        <fullName evidence="1">Uncharacterized protein</fullName>
    </submittedName>
</protein>